<organism evidence="1 2">
    <name type="scientific">Paenibacillus thiaminolyticus</name>
    <name type="common">Bacillus thiaminolyticus</name>
    <dbReference type="NCBI Taxonomy" id="49283"/>
    <lineage>
        <taxon>Bacteria</taxon>
        <taxon>Bacillati</taxon>
        <taxon>Bacillota</taxon>
        <taxon>Bacilli</taxon>
        <taxon>Bacillales</taxon>
        <taxon>Paenibacillaceae</taxon>
        <taxon>Paenibacillus</taxon>
    </lineage>
</organism>
<gene>
    <name evidence="1" type="ORF">DQX05_21415</name>
</gene>
<dbReference type="RefSeq" id="WP_119795509.1">
    <property type="nucleotide sequence ID" value="NZ_QYZD01000024.1"/>
</dbReference>
<protein>
    <submittedName>
        <fullName evidence="1">DUF4280 domain-containing protein</fullName>
    </submittedName>
</protein>
<dbReference type="OrthoDB" id="2733241at2"/>
<sequence>MLQGLLLSLASGLFSGEHSYVVRGATVTCSKGTDPGVLNLPEDHGVYIKGEPLMNIADHFPGEHIGCFGFCETSGGLCVPQIYEKWTGGKRDVLIDNEPALLSNSKLSCTSKGIISIEQDGQK</sequence>
<dbReference type="InterPro" id="IPR025460">
    <property type="entry name" value="DUF4280"/>
</dbReference>
<dbReference type="EMBL" id="QYZD01000024">
    <property type="protein sequence ID" value="RJG21434.1"/>
    <property type="molecule type" value="Genomic_DNA"/>
</dbReference>
<reference evidence="1 2" key="1">
    <citation type="submission" date="2018-09" db="EMBL/GenBank/DDBJ databases">
        <title>Paenibacillus SK2017-BO5.</title>
        <authorList>
            <person name="Piskunova J.V."/>
            <person name="Dubiley S.A."/>
            <person name="Severinov K.V."/>
        </authorList>
    </citation>
    <scope>NUCLEOTIDE SEQUENCE [LARGE SCALE GENOMIC DNA]</scope>
    <source>
        <strain evidence="1 2">BO5</strain>
    </source>
</reference>
<dbReference type="Pfam" id="PF14107">
    <property type="entry name" value="DUF4280"/>
    <property type="match status" value="1"/>
</dbReference>
<evidence type="ECO:0000313" key="1">
    <source>
        <dbReference type="EMBL" id="RJG21434.1"/>
    </source>
</evidence>
<name>A0A3A3GH77_PANTH</name>
<comment type="caution">
    <text evidence="1">The sequence shown here is derived from an EMBL/GenBank/DDBJ whole genome shotgun (WGS) entry which is preliminary data.</text>
</comment>
<dbReference type="Proteomes" id="UP000266177">
    <property type="component" value="Unassembled WGS sequence"/>
</dbReference>
<evidence type="ECO:0000313" key="2">
    <source>
        <dbReference type="Proteomes" id="UP000266177"/>
    </source>
</evidence>
<dbReference type="AlphaFoldDB" id="A0A3A3GH77"/>
<accession>A0A3A3GH77</accession>
<proteinExistence type="predicted"/>